<gene>
    <name evidence="3" type="ORF">BASA50_010126</name>
</gene>
<feature type="signal peptide" evidence="2">
    <location>
        <begin position="1"/>
        <end position="18"/>
    </location>
</feature>
<feature type="compositionally biased region" description="Low complexity" evidence="1">
    <location>
        <begin position="67"/>
        <end position="81"/>
    </location>
</feature>
<feature type="compositionally biased region" description="Basic and acidic residues" evidence="1">
    <location>
        <begin position="359"/>
        <end position="368"/>
    </location>
</feature>
<feature type="compositionally biased region" description="Polar residues" evidence="1">
    <location>
        <begin position="312"/>
        <end position="326"/>
    </location>
</feature>
<reference evidence="3 4" key="1">
    <citation type="submission" date="2021-02" db="EMBL/GenBank/DDBJ databases">
        <title>Variation within the Batrachochytrium salamandrivorans European outbreak.</title>
        <authorList>
            <person name="Kelly M."/>
            <person name="Pasmans F."/>
            <person name="Shea T.P."/>
            <person name="Munoz J.F."/>
            <person name="Carranza S."/>
            <person name="Cuomo C.A."/>
            <person name="Martel A."/>
        </authorList>
    </citation>
    <scope>NUCLEOTIDE SEQUENCE [LARGE SCALE GENOMIC DNA]</scope>
    <source>
        <strain evidence="3 4">AMFP18/2</strain>
    </source>
</reference>
<evidence type="ECO:0000313" key="3">
    <source>
        <dbReference type="EMBL" id="KAH6589380.1"/>
    </source>
</evidence>
<feature type="region of interest" description="Disordered" evidence="1">
    <location>
        <begin position="312"/>
        <end position="387"/>
    </location>
</feature>
<sequence length="387" mass="42177">MRVGIGIIISVLSSSVLSAVIPDYDSHGLLLVRRAESPENRDLLWKRAGEDQEAPGPSSSEAGAGNDGSSPSLSSGNPGVGRMDQFQRHLKGLYSGLKKNQNTPEQKSIQKRDGASIKKTMKKVTGVIKGVQAGQSIAVIEQFLTIVLESARATFGLLDNRATVLFFYLSISASKDQQSLTKAVVKIQNRAKRTAERHLENIVRSISNITKQPRNVLVEMQSIINSVTTIHSLFRKMYDGDYMALASKVKNTANRKYIKDTGTYITALKASQGALMDGLKFIESKIKVGVVKIKRTTSEKFANFKSQTKSRLGFKSKSSAGITSKQEATDGDTPGQGPSNQEESAEKPSGQDESNQEPPDEKPSDQAKARPIPPPRKSRASKLETWV</sequence>
<comment type="caution">
    <text evidence="3">The sequence shown here is derived from an EMBL/GenBank/DDBJ whole genome shotgun (WGS) entry which is preliminary data.</text>
</comment>
<keyword evidence="4" id="KW-1185">Reference proteome</keyword>
<name>A0ABQ8EZZ4_9FUNG</name>
<keyword evidence="2" id="KW-0732">Signal</keyword>
<dbReference type="EMBL" id="JAFCIX010000466">
    <property type="protein sequence ID" value="KAH6589380.1"/>
    <property type="molecule type" value="Genomic_DNA"/>
</dbReference>
<accession>A0ABQ8EZZ4</accession>
<evidence type="ECO:0000256" key="2">
    <source>
        <dbReference type="SAM" id="SignalP"/>
    </source>
</evidence>
<proteinExistence type="predicted"/>
<feature type="chain" id="PRO_5046538104" evidence="2">
    <location>
        <begin position="19"/>
        <end position="387"/>
    </location>
</feature>
<organism evidence="3 4">
    <name type="scientific">Batrachochytrium salamandrivorans</name>
    <dbReference type="NCBI Taxonomy" id="1357716"/>
    <lineage>
        <taxon>Eukaryota</taxon>
        <taxon>Fungi</taxon>
        <taxon>Fungi incertae sedis</taxon>
        <taxon>Chytridiomycota</taxon>
        <taxon>Chytridiomycota incertae sedis</taxon>
        <taxon>Chytridiomycetes</taxon>
        <taxon>Rhizophydiales</taxon>
        <taxon>Rhizophydiales incertae sedis</taxon>
        <taxon>Batrachochytrium</taxon>
    </lineage>
</organism>
<feature type="region of interest" description="Disordered" evidence="1">
    <location>
        <begin position="49"/>
        <end position="81"/>
    </location>
</feature>
<protein>
    <submittedName>
        <fullName evidence="3">Uncharacterized protein</fullName>
    </submittedName>
</protein>
<evidence type="ECO:0000256" key="1">
    <source>
        <dbReference type="SAM" id="MobiDB-lite"/>
    </source>
</evidence>
<evidence type="ECO:0000313" key="4">
    <source>
        <dbReference type="Proteomes" id="UP001648503"/>
    </source>
</evidence>
<dbReference type="Proteomes" id="UP001648503">
    <property type="component" value="Unassembled WGS sequence"/>
</dbReference>